<accession>A0ABX6SFQ1</accession>
<gene>
    <name evidence="1" type="ORF">HNQ25_18580</name>
</gene>
<evidence type="ECO:0000313" key="1">
    <source>
        <dbReference type="EMBL" id="QNH00282.1"/>
    </source>
</evidence>
<proteinExistence type="predicted"/>
<dbReference type="Proteomes" id="UP000515254">
    <property type="component" value="Chromosome"/>
</dbReference>
<reference evidence="1 2" key="1">
    <citation type="journal article" date="2020" name="Microbiol. Resour. Announc.">
        <title>Complete genome sequences of four natural Pseudomonas isolates that catabolize a wide range of aromatic compounds relevant to lignin valorization.</title>
        <authorList>
            <person name="Hatmaker E.A."/>
            <person name="Presley G."/>
            <person name="Cannon O."/>
            <person name="Guss A.M."/>
            <person name="Elkins J.G."/>
        </authorList>
    </citation>
    <scope>NUCLEOTIDE SEQUENCE [LARGE SCALE GENOMIC DNA]</scope>
    <source>
        <strain evidence="1 2">B10D7D</strain>
    </source>
</reference>
<dbReference type="RefSeq" id="WP_179545570.1">
    <property type="nucleotide sequence ID" value="NZ_CP060009.1"/>
</dbReference>
<keyword evidence="2" id="KW-1185">Reference proteome</keyword>
<protein>
    <submittedName>
        <fullName evidence="1">Uncharacterized protein</fullName>
    </submittedName>
</protein>
<dbReference type="EMBL" id="CP060009">
    <property type="protein sequence ID" value="QNH00282.1"/>
    <property type="molecule type" value="Genomic_DNA"/>
</dbReference>
<organism evidence="1 2">
    <name type="scientific">Pseudomonas sediminis</name>
    <dbReference type="NCBI Taxonomy" id="1691904"/>
    <lineage>
        <taxon>Bacteria</taxon>
        <taxon>Pseudomonadati</taxon>
        <taxon>Pseudomonadota</taxon>
        <taxon>Gammaproteobacteria</taxon>
        <taxon>Pseudomonadales</taxon>
        <taxon>Pseudomonadaceae</taxon>
        <taxon>Pseudomonas</taxon>
    </lineage>
</organism>
<evidence type="ECO:0000313" key="2">
    <source>
        <dbReference type="Proteomes" id="UP000515254"/>
    </source>
</evidence>
<sequence>MSERGITLDAATAIGYIGKTVLIEQVWDIYPDSIWSIFHIVGVMLPIEGVYPHGCFMVVCPTDDTPFPEELFFVNIRTLKAVRYRDRHRAAKVLERLQLPTQVHAYAEPMQGERHHA</sequence>
<name>A0ABX6SFQ1_9PSED</name>